<feature type="transmembrane region" description="Helical" evidence="2">
    <location>
        <begin position="7"/>
        <end position="29"/>
    </location>
</feature>
<dbReference type="PANTHER" id="PTHR45964">
    <property type="entry name" value="WSCD FAMILY MEMBER CG9164"/>
    <property type="match status" value="1"/>
</dbReference>
<dbReference type="InterPro" id="IPR051589">
    <property type="entry name" value="Sialate-O-sulfotransferase"/>
</dbReference>
<dbReference type="AlphaFoldDB" id="A0A1S3KEW7"/>
<organism evidence="3 4">
    <name type="scientific">Lingula anatina</name>
    <name type="common">Brachiopod</name>
    <name type="synonym">Lingula unguis</name>
    <dbReference type="NCBI Taxonomy" id="7574"/>
    <lineage>
        <taxon>Eukaryota</taxon>
        <taxon>Metazoa</taxon>
        <taxon>Spiralia</taxon>
        <taxon>Lophotrochozoa</taxon>
        <taxon>Brachiopoda</taxon>
        <taxon>Linguliformea</taxon>
        <taxon>Lingulata</taxon>
        <taxon>Lingulida</taxon>
        <taxon>Linguloidea</taxon>
        <taxon>Lingulidae</taxon>
        <taxon>Lingula</taxon>
    </lineage>
</organism>
<sequence length="406" mass="45528">MMGLKTLRYCVILAMLGGCVLLMRLSYLLSLLNSRNVPPHRASGLAVNPVLGIQRFPEGFGKRQNEEKEKALNQRTTKTTTMAFTKLTSSTDMTTTTPATMETRKQAMTTRTVSYNQSPVVHADLKRKLTTPGTNQIYDRPCTGNKVYKGPCTCVRFPDHDLPGSVLYSLAGSGNTWTRFLLEQVSGYFTGSMNYDPDLKKGGFRGEYRQDSKVFAIKTHSGVNETLKKCQKARDTPIARAVVLIRDTFNASMSELMRRITHGSHTDTGSELSITVVRLYLRGFRDAGSKRTLEWISQSKLPIFVLRYDALTNNLVEALKSVMAFLQMPVIEGRLECIKRHSEGKFHRGNRTTPRSSIVKMIRSVSEPADKLVEDTLKLRYKSFPNLTCGYLHNSHSTVKGSACNF</sequence>
<dbReference type="RefSeq" id="XP_013421174.1">
    <property type="nucleotide sequence ID" value="XM_013565720.1"/>
</dbReference>
<dbReference type="SUPFAM" id="SSF52540">
    <property type="entry name" value="P-loop containing nucleoside triphosphate hydrolases"/>
    <property type="match status" value="1"/>
</dbReference>
<dbReference type="GeneID" id="106181357"/>
<dbReference type="PROSITE" id="PS51257">
    <property type="entry name" value="PROKAR_LIPOPROTEIN"/>
    <property type="match status" value="1"/>
</dbReference>
<evidence type="ECO:0000256" key="2">
    <source>
        <dbReference type="SAM" id="Phobius"/>
    </source>
</evidence>
<keyword evidence="2" id="KW-1133">Transmembrane helix</keyword>
<dbReference type="Gene3D" id="3.40.50.300">
    <property type="entry name" value="P-loop containing nucleotide triphosphate hydrolases"/>
    <property type="match status" value="1"/>
</dbReference>
<keyword evidence="2" id="KW-0472">Membrane</keyword>
<evidence type="ECO:0000313" key="5">
    <source>
        <dbReference type="RefSeq" id="XP_013421174.1"/>
    </source>
</evidence>
<comment type="similarity">
    <text evidence="1">Belongs to the WSCD family.</text>
</comment>
<dbReference type="InterPro" id="IPR027417">
    <property type="entry name" value="P-loop_NTPase"/>
</dbReference>
<keyword evidence="3" id="KW-1185">Reference proteome</keyword>
<dbReference type="OrthoDB" id="5985073at2759"/>
<dbReference type="KEGG" id="lak:106181357"/>
<name>A0A1S3KEW7_LINAN</name>
<keyword evidence="2" id="KW-0812">Transmembrane</keyword>
<evidence type="ECO:0000313" key="3">
    <source>
        <dbReference type="Proteomes" id="UP000085678"/>
    </source>
</evidence>
<dbReference type="STRING" id="7574.A0A1S3KEW7"/>
<dbReference type="RefSeq" id="XP_013421173.1">
    <property type="nucleotide sequence ID" value="XM_013565719.1"/>
</dbReference>
<dbReference type="Proteomes" id="UP000085678">
    <property type="component" value="Unplaced"/>
</dbReference>
<dbReference type="PANTHER" id="PTHR45964:SF5">
    <property type="entry name" value="WSCD FAMILY MEMBER CG9164"/>
    <property type="match status" value="1"/>
</dbReference>
<accession>A0A1S3KEW7</accession>
<proteinExistence type="inferred from homology"/>
<protein>
    <submittedName>
        <fullName evidence="4 5">WSC domain-containing protein 1</fullName>
    </submittedName>
</protein>
<evidence type="ECO:0000313" key="4">
    <source>
        <dbReference type="RefSeq" id="XP_013421173.1"/>
    </source>
</evidence>
<evidence type="ECO:0000256" key="1">
    <source>
        <dbReference type="ARBA" id="ARBA00010236"/>
    </source>
</evidence>
<reference evidence="4 5" key="1">
    <citation type="submission" date="2025-04" db="UniProtKB">
        <authorList>
            <consortium name="RefSeq"/>
        </authorList>
    </citation>
    <scope>IDENTIFICATION</scope>
    <source>
        <tissue evidence="4 5">Gonads</tissue>
    </source>
</reference>
<gene>
    <name evidence="4 5" type="primary">LOC106181357</name>
</gene>